<organism evidence="5">
    <name type="scientific">Candidatus Kentrum sp. TC</name>
    <dbReference type="NCBI Taxonomy" id="2126339"/>
    <lineage>
        <taxon>Bacteria</taxon>
        <taxon>Pseudomonadati</taxon>
        <taxon>Pseudomonadota</taxon>
        <taxon>Gammaproteobacteria</taxon>
        <taxon>Candidatus Kentrum</taxon>
    </lineage>
</organism>
<evidence type="ECO:0000256" key="1">
    <source>
        <dbReference type="ARBA" id="ARBA00009199"/>
    </source>
</evidence>
<dbReference type="Gene3D" id="3.90.1300.10">
    <property type="entry name" value="Amidase signature (AS) domain"/>
    <property type="match status" value="1"/>
</dbReference>
<dbReference type="GO" id="GO:0003824">
    <property type="term" value="F:catalytic activity"/>
    <property type="evidence" value="ECO:0007669"/>
    <property type="project" value="InterPro"/>
</dbReference>
<feature type="region of interest" description="Disordered" evidence="2">
    <location>
        <begin position="193"/>
        <end position="214"/>
    </location>
</feature>
<dbReference type="Pfam" id="PF01425">
    <property type="entry name" value="Amidase"/>
    <property type="match status" value="1"/>
</dbReference>
<dbReference type="EMBL" id="CAADFT010000003">
    <property type="protein sequence ID" value="VFK39039.1"/>
    <property type="molecule type" value="Genomic_DNA"/>
</dbReference>
<dbReference type="PROSITE" id="PS00571">
    <property type="entry name" value="AMIDASES"/>
    <property type="match status" value="1"/>
</dbReference>
<dbReference type="SUPFAM" id="SSF75304">
    <property type="entry name" value="Amidase signature (AS) enzymes"/>
    <property type="match status" value="1"/>
</dbReference>
<evidence type="ECO:0000259" key="3">
    <source>
        <dbReference type="Pfam" id="PF01425"/>
    </source>
</evidence>
<reference evidence="5" key="1">
    <citation type="submission" date="2019-02" db="EMBL/GenBank/DDBJ databases">
        <authorList>
            <person name="Gruber-Vodicka R. H."/>
            <person name="Seah K. B. B."/>
        </authorList>
    </citation>
    <scope>NUCLEOTIDE SEQUENCE</scope>
    <source>
        <strain evidence="4">BECK_BZ123</strain>
        <strain evidence="5">BECK_BZ125</strain>
    </source>
</reference>
<gene>
    <name evidence="4" type="ORF">BECKTC1821D_GA0114238_10037</name>
    <name evidence="5" type="ORF">BECKTC1821E_GA0114239_100397</name>
</gene>
<name>A0A450YBX3_9GAMM</name>
<evidence type="ECO:0000313" key="4">
    <source>
        <dbReference type="EMBL" id="VFK38003.1"/>
    </source>
</evidence>
<evidence type="ECO:0000256" key="2">
    <source>
        <dbReference type="SAM" id="MobiDB-lite"/>
    </source>
</evidence>
<dbReference type="PANTHER" id="PTHR11895:SF7">
    <property type="entry name" value="GLUTAMYL-TRNA(GLN) AMIDOTRANSFERASE SUBUNIT A, MITOCHONDRIAL"/>
    <property type="match status" value="1"/>
</dbReference>
<dbReference type="EMBL" id="CAADFS010000003">
    <property type="protein sequence ID" value="VFK38003.1"/>
    <property type="molecule type" value="Genomic_DNA"/>
</dbReference>
<dbReference type="InterPro" id="IPR023631">
    <property type="entry name" value="Amidase_dom"/>
</dbReference>
<comment type="similarity">
    <text evidence="1">Belongs to the amidase family.</text>
</comment>
<sequence>MTTFKEYREYDGLGLAKLVRDKEVTPEEVLEAAIERIEQYNGTINAVVWKMYDEAAGAIRAGLPNGPFTGVPYLLKDLNLAYAGVPLRNGSRLFADFIPDYDSTLVERHRAAGLVIFGKTNTPEFGLCATTEPALHGSTRNPWNLDRSAGGSSGGSAAAVAMRMAPVAHATDGGGSIRIPAANCGLFGLKPTRARTPVGPDRGESSEGLGSGHCVSRTVRDSAAMLDATLGPASGDPYWAPTPKRPFLREVGADPGRLRIAFTTRTFDGAPLHSECARAIESTAALCVDLGHEVEEAAPIIDNPSARHLWRVIAGAHLWNILTLRARVLGRDLRPEDVEPVTWAWGQEGRKCTATELIQATKTMHGIGRTLAGFFERYDLLLSTTMANPPLPLGFMDMSNPNLDDYYERRLMDEVPFTPLFNEAGAPAMSIPLHWTEDGLPIGVHFGARFGDEATLFRIAAQLEEARPWTSRQPPFDRLP</sequence>
<feature type="domain" description="Amidase" evidence="3">
    <location>
        <begin position="28"/>
        <end position="456"/>
    </location>
</feature>
<dbReference type="InterPro" id="IPR036928">
    <property type="entry name" value="AS_sf"/>
</dbReference>
<dbReference type="InterPro" id="IPR020556">
    <property type="entry name" value="Amidase_CS"/>
</dbReference>
<dbReference type="InterPro" id="IPR000120">
    <property type="entry name" value="Amidase"/>
</dbReference>
<dbReference type="PANTHER" id="PTHR11895">
    <property type="entry name" value="TRANSAMIDASE"/>
    <property type="match status" value="1"/>
</dbReference>
<evidence type="ECO:0000313" key="5">
    <source>
        <dbReference type="EMBL" id="VFK39039.1"/>
    </source>
</evidence>
<proteinExistence type="inferred from homology"/>
<accession>A0A450YBX3</accession>
<protein>
    <submittedName>
        <fullName evidence="5">Amidase</fullName>
    </submittedName>
</protein>
<dbReference type="AlphaFoldDB" id="A0A450YBX3"/>